<accession>A0A371NWR2</accession>
<proteinExistence type="predicted"/>
<dbReference type="InterPro" id="IPR002731">
    <property type="entry name" value="ATPase_BadF"/>
</dbReference>
<dbReference type="Pfam" id="PF01869">
    <property type="entry name" value="BcrAD_BadFG"/>
    <property type="match status" value="1"/>
</dbReference>
<evidence type="ECO:0000313" key="2">
    <source>
        <dbReference type="EMBL" id="REJ06599.1"/>
    </source>
</evidence>
<dbReference type="AlphaFoldDB" id="A0A371NWR2"/>
<reference evidence="2 3" key="1">
    <citation type="submission" date="2018-08" db="EMBL/GenBank/DDBJ databases">
        <title>Isolation, diversity and antifungal activity of Actinobacteria from cow dung.</title>
        <authorList>
            <person name="Ling L."/>
        </authorList>
    </citation>
    <scope>NUCLEOTIDE SEQUENCE [LARGE SCALE GENOMIC DNA]</scope>
    <source>
        <strain evidence="2 3">NEAU-LLE</strain>
    </source>
</reference>
<dbReference type="EMBL" id="QUAB01000033">
    <property type="protein sequence ID" value="REJ06599.1"/>
    <property type="molecule type" value="Genomic_DNA"/>
</dbReference>
<sequence length="335" mass="33537">MNTSQSDRGGLIAGIDAGGTSTRATLLTTAAECLGYGKSGSGNPTSAGQELAGRSIVDAVAQALAAGGKAIDELDLIVAAVAGHGASGEEGWLLQALRDAGFSGRLVFESDLLALYFSGTAAPDGYAIVSGTGASVIRSEAGRLVGTVDGLGWLLGDRGSGFWIGHRAALAAVEELDGRGAPTALTPAVLEALEIMPSESLGYGRPALLEALIRQIYRGRPVELARLAPLVFAASGDQVARGILTEAGELLAHSFAAAYQGTGPLVVGGSVLAQPGLLIDVFAARVADLDAAVELLPAADGVLGSAVLALRHAGAEVDAAGHARLAESVAAARAR</sequence>
<dbReference type="PANTHER" id="PTHR43190:SF3">
    <property type="entry name" value="N-ACETYL-D-GLUCOSAMINE KINASE"/>
    <property type="match status" value="1"/>
</dbReference>
<dbReference type="Proteomes" id="UP000262172">
    <property type="component" value="Unassembled WGS sequence"/>
</dbReference>
<dbReference type="SUPFAM" id="SSF53067">
    <property type="entry name" value="Actin-like ATPase domain"/>
    <property type="match status" value="2"/>
</dbReference>
<dbReference type="RefSeq" id="WP_116241376.1">
    <property type="nucleotide sequence ID" value="NZ_QUAB01000033.1"/>
</dbReference>
<dbReference type="Gene3D" id="3.30.420.40">
    <property type="match status" value="2"/>
</dbReference>
<gene>
    <name evidence="2" type="ORF">DY023_05730</name>
</gene>
<protein>
    <recommendedName>
        <fullName evidence="1">ATPase BadF/BadG/BcrA/BcrD type domain-containing protein</fullName>
    </recommendedName>
</protein>
<keyword evidence="3" id="KW-1185">Reference proteome</keyword>
<name>A0A371NWR2_9MICO</name>
<comment type="caution">
    <text evidence="2">The sequence shown here is derived from an EMBL/GenBank/DDBJ whole genome shotgun (WGS) entry which is preliminary data.</text>
</comment>
<dbReference type="PANTHER" id="PTHR43190">
    <property type="entry name" value="N-ACETYL-D-GLUCOSAMINE KINASE"/>
    <property type="match status" value="1"/>
</dbReference>
<dbReference type="InterPro" id="IPR052519">
    <property type="entry name" value="Euk-type_GlcNAc_Kinase"/>
</dbReference>
<dbReference type="InterPro" id="IPR043129">
    <property type="entry name" value="ATPase_NBD"/>
</dbReference>
<dbReference type="CDD" id="cd24007">
    <property type="entry name" value="ASKHA_NBD_eukNAGK-like"/>
    <property type="match status" value="1"/>
</dbReference>
<evidence type="ECO:0000313" key="3">
    <source>
        <dbReference type="Proteomes" id="UP000262172"/>
    </source>
</evidence>
<organism evidence="2 3">
    <name type="scientific">Microbacterium bovistercoris</name>
    <dbReference type="NCBI Taxonomy" id="2293570"/>
    <lineage>
        <taxon>Bacteria</taxon>
        <taxon>Bacillati</taxon>
        <taxon>Actinomycetota</taxon>
        <taxon>Actinomycetes</taxon>
        <taxon>Micrococcales</taxon>
        <taxon>Microbacteriaceae</taxon>
        <taxon>Microbacterium</taxon>
    </lineage>
</organism>
<feature type="domain" description="ATPase BadF/BadG/BcrA/BcrD type" evidence="1">
    <location>
        <begin position="14"/>
        <end position="309"/>
    </location>
</feature>
<evidence type="ECO:0000259" key="1">
    <source>
        <dbReference type="Pfam" id="PF01869"/>
    </source>
</evidence>
<dbReference type="OrthoDB" id="8701357at2"/>